<feature type="compositionally biased region" description="Basic and acidic residues" evidence="1">
    <location>
        <begin position="81"/>
        <end position="93"/>
    </location>
</feature>
<comment type="caution">
    <text evidence="2">The sequence shown here is derived from an EMBL/GenBank/DDBJ whole genome shotgun (WGS) entry which is preliminary data.</text>
</comment>
<dbReference type="AlphaFoldDB" id="A0AAD4IK70"/>
<gene>
    <name evidence="2" type="ORF">G6011_01049</name>
</gene>
<reference evidence="2" key="1">
    <citation type="submission" date="2021-07" db="EMBL/GenBank/DDBJ databases">
        <title>Genome Resource of American Ginseng Black Spot Pathogen Alternaria panax.</title>
        <authorList>
            <person name="Qiu C."/>
            <person name="Wang W."/>
            <person name="Liu Z."/>
        </authorList>
    </citation>
    <scope>NUCLEOTIDE SEQUENCE</scope>
    <source>
        <strain evidence="2">BNCC115425</strain>
    </source>
</reference>
<dbReference type="Proteomes" id="UP001199106">
    <property type="component" value="Unassembled WGS sequence"/>
</dbReference>
<evidence type="ECO:0000256" key="1">
    <source>
        <dbReference type="SAM" id="MobiDB-lite"/>
    </source>
</evidence>
<protein>
    <submittedName>
        <fullName evidence="2">Uncharacterized protein</fullName>
    </submittedName>
</protein>
<organism evidence="2 3">
    <name type="scientific">Alternaria panax</name>
    <dbReference type="NCBI Taxonomy" id="48097"/>
    <lineage>
        <taxon>Eukaryota</taxon>
        <taxon>Fungi</taxon>
        <taxon>Dikarya</taxon>
        <taxon>Ascomycota</taxon>
        <taxon>Pezizomycotina</taxon>
        <taxon>Dothideomycetes</taxon>
        <taxon>Pleosporomycetidae</taxon>
        <taxon>Pleosporales</taxon>
        <taxon>Pleosporineae</taxon>
        <taxon>Pleosporaceae</taxon>
        <taxon>Alternaria</taxon>
        <taxon>Alternaria sect. Panax</taxon>
    </lineage>
</organism>
<evidence type="ECO:0000313" key="3">
    <source>
        <dbReference type="Proteomes" id="UP001199106"/>
    </source>
</evidence>
<feature type="region of interest" description="Disordered" evidence="1">
    <location>
        <begin position="79"/>
        <end position="114"/>
    </location>
</feature>
<keyword evidence="3" id="KW-1185">Reference proteome</keyword>
<sequence length="114" mass="12994">MPPNQRTADPALKQARTAQGRPILPSAKRSDRIQDTYPAYDDFPWSEIEEYLKDICPPGWKFKEKRSHDKWLFELPQELTETDRTALRNKRDASGLSRGPSVSPEPEPGQNSAS</sequence>
<feature type="region of interest" description="Disordered" evidence="1">
    <location>
        <begin position="1"/>
        <end position="39"/>
    </location>
</feature>
<name>A0AAD4IK70_9PLEO</name>
<dbReference type="EMBL" id="JAANER010000001">
    <property type="protein sequence ID" value="KAG9195928.1"/>
    <property type="molecule type" value="Genomic_DNA"/>
</dbReference>
<proteinExistence type="predicted"/>
<accession>A0AAD4IK70</accession>
<evidence type="ECO:0000313" key="2">
    <source>
        <dbReference type="EMBL" id="KAG9195928.1"/>
    </source>
</evidence>